<gene>
    <name evidence="1" type="ORF">WMW72_28770</name>
</gene>
<evidence type="ECO:0000313" key="2">
    <source>
        <dbReference type="Proteomes" id="UP001469365"/>
    </source>
</evidence>
<sequence length="149" mass="16712">MVFALPTVGLLAAILNIFFTHYLNSLFLNAAGTEGTAIMVYAEKTNSLYNDQPVLEYEAVLKTSDGQDVVANFNTMSASIYPLRNAILIPPKGEVFVAKYVPGFERNILIMSDRSDYGKKWVVQEDLKSVMKAETQLETAERERQPKQE</sequence>
<dbReference type="Proteomes" id="UP001469365">
    <property type="component" value="Unassembled WGS sequence"/>
</dbReference>
<organism evidence="1 2">
    <name type="scientific">Paenibacillus filicis</name>
    <dbReference type="NCBI Taxonomy" id="669464"/>
    <lineage>
        <taxon>Bacteria</taxon>
        <taxon>Bacillati</taxon>
        <taxon>Bacillota</taxon>
        <taxon>Bacilli</taxon>
        <taxon>Bacillales</taxon>
        <taxon>Paenibacillaceae</taxon>
        <taxon>Paenibacillus</taxon>
    </lineage>
</organism>
<proteinExistence type="predicted"/>
<comment type="caution">
    <text evidence="1">The sequence shown here is derived from an EMBL/GenBank/DDBJ whole genome shotgun (WGS) entry which is preliminary data.</text>
</comment>
<keyword evidence="2" id="KW-1185">Reference proteome</keyword>
<protein>
    <submittedName>
        <fullName evidence="1">Uncharacterized protein</fullName>
    </submittedName>
</protein>
<reference evidence="1 2" key="1">
    <citation type="submission" date="2024-04" db="EMBL/GenBank/DDBJ databases">
        <title>draft genome sequnece of Paenibacillus filicis.</title>
        <authorList>
            <person name="Kim D.-U."/>
        </authorList>
    </citation>
    <scope>NUCLEOTIDE SEQUENCE [LARGE SCALE GENOMIC DNA]</scope>
    <source>
        <strain evidence="1 2">KACC14197</strain>
    </source>
</reference>
<accession>A0ABU9DT85</accession>
<name>A0ABU9DT85_9BACL</name>
<dbReference type="EMBL" id="JBBPCC010000024">
    <property type="protein sequence ID" value="MEK8131909.1"/>
    <property type="molecule type" value="Genomic_DNA"/>
</dbReference>
<evidence type="ECO:0000313" key="1">
    <source>
        <dbReference type="EMBL" id="MEK8131909.1"/>
    </source>
</evidence>
<dbReference type="RefSeq" id="WP_341419035.1">
    <property type="nucleotide sequence ID" value="NZ_JBBPCC010000024.1"/>
</dbReference>